<accession>A0A8T0GQ89</accession>
<evidence type="ECO:0000256" key="1">
    <source>
        <dbReference type="SAM" id="SignalP"/>
    </source>
</evidence>
<gene>
    <name evidence="2" type="ORF">KC19_10G135700</name>
</gene>
<dbReference type="EMBL" id="CM026431">
    <property type="protein sequence ID" value="KAG0559868.1"/>
    <property type="molecule type" value="Genomic_DNA"/>
</dbReference>
<sequence>MVFSIYLIIVFLLNRYRQPHSVPSISDLLSFRSKFVVSQSIHGLELLTLLYKNVLKLTTSNISPRRE</sequence>
<comment type="caution">
    <text evidence="2">The sequence shown here is derived from an EMBL/GenBank/DDBJ whole genome shotgun (WGS) entry which is preliminary data.</text>
</comment>
<feature type="chain" id="PRO_5035726559" evidence="1">
    <location>
        <begin position="20"/>
        <end position="67"/>
    </location>
</feature>
<dbReference type="Proteomes" id="UP000822688">
    <property type="component" value="Chromosome 10"/>
</dbReference>
<organism evidence="2 3">
    <name type="scientific">Ceratodon purpureus</name>
    <name type="common">Fire moss</name>
    <name type="synonym">Dicranum purpureum</name>
    <dbReference type="NCBI Taxonomy" id="3225"/>
    <lineage>
        <taxon>Eukaryota</taxon>
        <taxon>Viridiplantae</taxon>
        <taxon>Streptophyta</taxon>
        <taxon>Embryophyta</taxon>
        <taxon>Bryophyta</taxon>
        <taxon>Bryophytina</taxon>
        <taxon>Bryopsida</taxon>
        <taxon>Dicranidae</taxon>
        <taxon>Pseudoditrichales</taxon>
        <taxon>Ditrichaceae</taxon>
        <taxon>Ceratodon</taxon>
    </lineage>
</organism>
<keyword evidence="3" id="KW-1185">Reference proteome</keyword>
<protein>
    <submittedName>
        <fullName evidence="2">Uncharacterized protein</fullName>
    </submittedName>
</protein>
<proteinExistence type="predicted"/>
<reference evidence="2" key="1">
    <citation type="submission" date="2020-06" db="EMBL/GenBank/DDBJ databases">
        <title>WGS assembly of Ceratodon purpureus strain R40.</title>
        <authorList>
            <person name="Carey S.B."/>
            <person name="Jenkins J."/>
            <person name="Shu S."/>
            <person name="Lovell J.T."/>
            <person name="Sreedasyam A."/>
            <person name="Maumus F."/>
            <person name="Tiley G.P."/>
            <person name="Fernandez-Pozo N."/>
            <person name="Barry K."/>
            <person name="Chen C."/>
            <person name="Wang M."/>
            <person name="Lipzen A."/>
            <person name="Daum C."/>
            <person name="Saski C.A."/>
            <person name="Payton A.C."/>
            <person name="Mcbreen J.C."/>
            <person name="Conrad R.E."/>
            <person name="Kollar L.M."/>
            <person name="Olsson S."/>
            <person name="Huttunen S."/>
            <person name="Landis J.B."/>
            <person name="Wickett N.J."/>
            <person name="Johnson M.G."/>
            <person name="Rensing S.A."/>
            <person name="Grimwood J."/>
            <person name="Schmutz J."/>
            <person name="Mcdaniel S.F."/>
        </authorList>
    </citation>
    <scope>NUCLEOTIDE SEQUENCE</scope>
    <source>
        <strain evidence="2">R40</strain>
    </source>
</reference>
<evidence type="ECO:0000313" key="2">
    <source>
        <dbReference type="EMBL" id="KAG0559868.1"/>
    </source>
</evidence>
<feature type="signal peptide" evidence="1">
    <location>
        <begin position="1"/>
        <end position="19"/>
    </location>
</feature>
<name>A0A8T0GQ89_CERPU</name>
<dbReference type="AlphaFoldDB" id="A0A8T0GQ89"/>
<keyword evidence="1" id="KW-0732">Signal</keyword>
<evidence type="ECO:0000313" key="3">
    <source>
        <dbReference type="Proteomes" id="UP000822688"/>
    </source>
</evidence>